<feature type="domain" description="DUF2061" evidence="2">
    <location>
        <begin position="78"/>
        <end position="128"/>
    </location>
</feature>
<evidence type="ECO:0000313" key="3">
    <source>
        <dbReference type="EMBL" id="MDR5589328.1"/>
    </source>
</evidence>
<dbReference type="Proteomes" id="UP001257234">
    <property type="component" value="Unassembled WGS sequence"/>
</dbReference>
<evidence type="ECO:0000256" key="1">
    <source>
        <dbReference type="SAM" id="Phobius"/>
    </source>
</evidence>
<keyword evidence="4" id="KW-1185">Reference proteome</keyword>
<accession>A0ABU1EMB6</accession>
<proteinExistence type="predicted"/>
<evidence type="ECO:0000259" key="2">
    <source>
        <dbReference type="Pfam" id="PF09834"/>
    </source>
</evidence>
<comment type="caution">
    <text evidence="3">The sequence shown here is derived from an EMBL/GenBank/DDBJ whole genome shotgun (WGS) entry which is preliminary data.</text>
</comment>
<dbReference type="Pfam" id="PF09834">
    <property type="entry name" value="DUF2061"/>
    <property type="match status" value="2"/>
</dbReference>
<dbReference type="EMBL" id="JAVJIU010000001">
    <property type="protein sequence ID" value="MDR5589328.1"/>
    <property type="molecule type" value="Genomic_DNA"/>
</dbReference>
<keyword evidence="1" id="KW-0472">Membrane</keyword>
<protein>
    <submittedName>
        <fullName evidence="3">DUF2061 domain-containing protein</fullName>
    </submittedName>
</protein>
<dbReference type="RefSeq" id="WP_309560622.1">
    <property type="nucleotide sequence ID" value="NZ_JAVJIU010000001.1"/>
</dbReference>
<feature type="transmembrane region" description="Helical" evidence="1">
    <location>
        <begin position="105"/>
        <end position="123"/>
    </location>
</feature>
<name>A0ABU1EMB6_9FLAO</name>
<gene>
    <name evidence="3" type="ORF">RE431_01670</name>
</gene>
<keyword evidence="1" id="KW-0812">Transmembrane</keyword>
<feature type="domain" description="DUF2061" evidence="2">
    <location>
        <begin position="10"/>
        <end position="60"/>
    </location>
</feature>
<sequence>MLATSHKRHIAKAITWRLIGTLDTIFLSWLITGNPYTGLKIGFSEVATKTLLYYLHERFWYTIKAGITKNGDSRKRHIAKTFTWRFVGTLDTMLIAWWISGNPFTGLKIGAVELVTKMSLYYLHERAWYKIDFGLKKRREKKKALANKLKYTNE</sequence>
<evidence type="ECO:0000313" key="4">
    <source>
        <dbReference type="Proteomes" id="UP001257234"/>
    </source>
</evidence>
<reference evidence="4" key="1">
    <citation type="submission" date="2023-07" db="EMBL/GenBank/DDBJ databases">
        <title>Christiangramia sp. SM2212., a novel bacterium of the family Flavobacteriaceae isolated from the sea sediment.</title>
        <authorList>
            <person name="Wang J."/>
            <person name="Zhang X."/>
        </authorList>
    </citation>
    <scope>NUCLEOTIDE SEQUENCE [LARGE SCALE GENOMIC DNA]</scope>
    <source>
        <strain evidence="4">SM2212</strain>
    </source>
</reference>
<organism evidence="3 4">
    <name type="scientific">Christiangramia sediminicola</name>
    <dbReference type="NCBI Taxonomy" id="3073267"/>
    <lineage>
        <taxon>Bacteria</taxon>
        <taxon>Pseudomonadati</taxon>
        <taxon>Bacteroidota</taxon>
        <taxon>Flavobacteriia</taxon>
        <taxon>Flavobacteriales</taxon>
        <taxon>Flavobacteriaceae</taxon>
        <taxon>Christiangramia</taxon>
    </lineage>
</organism>
<dbReference type="InterPro" id="IPR018638">
    <property type="entry name" value="DUF2061_membrane"/>
</dbReference>
<keyword evidence="1" id="KW-1133">Transmembrane helix</keyword>